<reference evidence="1 2" key="1">
    <citation type="journal article" date="2009" name="Stand. Genomic Sci.">
        <title>Complete genome sequence of Pirellula staleyi type strain (ATCC 27377).</title>
        <authorList>
            <person name="Clum A."/>
            <person name="Tindall B.J."/>
            <person name="Sikorski J."/>
            <person name="Ivanova N."/>
            <person name="Mavrommatis K."/>
            <person name="Lucas S."/>
            <person name="Glavina del Rio T."/>
            <person name="Nolan M."/>
            <person name="Chen F."/>
            <person name="Tice H."/>
            <person name="Pitluck S."/>
            <person name="Cheng J.F."/>
            <person name="Chertkov O."/>
            <person name="Brettin T."/>
            <person name="Han C."/>
            <person name="Detter J.C."/>
            <person name="Kuske C."/>
            <person name="Bruce D."/>
            <person name="Goodwin L."/>
            <person name="Ovchinikova G."/>
            <person name="Pati A."/>
            <person name="Mikhailova N."/>
            <person name="Chen A."/>
            <person name="Palaniappan K."/>
            <person name="Land M."/>
            <person name="Hauser L."/>
            <person name="Chang Y.J."/>
            <person name="Jeffries C.D."/>
            <person name="Chain P."/>
            <person name="Rohde M."/>
            <person name="Goker M."/>
            <person name="Bristow J."/>
            <person name="Eisen J.A."/>
            <person name="Markowitz V."/>
            <person name="Hugenholtz P."/>
            <person name="Kyrpides N.C."/>
            <person name="Klenk H.P."/>
            <person name="Lapidus A."/>
        </authorList>
    </citation>
    <scope>NUCLEOTIDE SEQUENCE [LARGE SCALE GENOMIC DNA]</scope>
    <source>
        <strain evidence="2">ATCC 27377 / DSM 6068 / ICPB 4128</strain>
    </source>
</reference>
<evidence type="ECO:0000313" key="1">
    <source>
        <dbReference type="EMBL" id="ADB15374.1"/>
    </source>
</evidence>
<dbReference type="STRING" id="530564.Psta_0688"/>
<protein>
    <submittedName>
        <fullName evidence="1">Uncharacterized protein</fullName>
    </submittedName>
</protein>
<dbReference type="PROSITE" id="PS51318">
    <property type="entry name" value="TAT"/>
    <property type="match status" value="1"/>
</dbReference>
<gene>
    <name evidence="1" type="ordered locus">Psta_0688</name>
</gene>
<dbReference type="AlphaFoldDB" id="D2R5B5"/>
<proteinExistence type="predicted"/>
<dbReference type="HOGENOM" id="CLU_586419_0_0_0"/>
<dbReference type="EMBL" id="CP001848">
    <property type="protein sequence ID" value="ADB15374.1"/>
    <property type="molecule type" value="Genomic_DNA"/>
</dbReference>
<dbReference type="eggNOG" id="ENOG502ZAXE">
    <property type="taxonomic scope" value="Bacteria"/>
</dbReference>
<dbReference type="InterPro" id="IPR006311">
    <property type="entry name" value="TAT_signal"/>
</dbReference>
<keyword evidence="2" id="KW-1185">Reference proteome</keyword>
<accession>D2R5B5</accession>
<dbReference type="KEGG" id="psl:Psta_0688"/>
<evidence type="ECO:0000313" key="2">
    <source>
        <dbReference type="Proteomes" id="UP000001887"/>
    </source>
</evidence>
<name>D2R5B5_PIRSD</name>
<organism evidence="1 2">
    <name type="scientific">Pirellula staleyi (strain ATCC 27377 / DSM 6068 / ICPB 4128)</name>
    <name type="common">Pirella staleyi</name>
    <dbReference type="NCBI Taxonomy" id="530564"/>
    <lineage>
        <taxon>Bacteria</taxon>
        <taxon>Pseudomonadati</taxon>
        <taxon>Planctomycetota</taxon>
        <taxon>Planctomycetia</taxon>
        <taxon>Pirellulales</taxon>
        <taxon>Pirellulaceae</taxon>
        <taxon>Pirellula</taxon>
    </lineage>
</organism>
<dbReference type="Proteomes" id="UP000001887">
    <property type="component" value="Chromosome"/>
</dbReference>
<sequence length="466" mass="52726" precursor="true">MRYENHTFSRRKMLEMSAVGALGALAWGDQAWATIPGERPERSADVQAILPLARVPVNLIIDDSTCLVNLAHFAIPQFAEVFPNNYKQDWRKLPREIPDSFVREFADYCTEHGVKGKYSIVPYPACVGWVDRDMPGWSKKELLDSLDLVRKEITPNWDIHPEMVSHTWVINTKTGRPYEERSERFMENWRWTDGKSVDELTDYLSYALRVLKQAGLECEGITTPGGFGNRALKELSLASLQSCRDVYNAEIPHYFRHLYTGSESVVPRVENAKHLGTDHPECVVSIIGCTGDWFGGWDGLEIGHVDQFITADLKSGRMVEVIDRGEPACMVCHWPGIYCNGEKFGFQILKDIVARLHEKYDNLIWMKLSELSRYWAAKELTSITRTENTILLRAPFASPNFTIETKRATDAPVKLVTIDAKSGMKSMKTLAKVDSLRKISSGTYFQSGDKLTIAFDLSKGSSTLEV</sequence>